<dbReference type="Proteomes" id="UP000309997">
    <property type="component" value="Unassembled WGS sequence"/>
</dbReference>
<reference evidence="1 2" key="1">
    <citation type="journal article" date="2024" name="Plant Biotechnol. J.">
        <title>Genome and CRISPR/Cas9 system of a widespread forest tree (Populus alba) in the world.</title>
        <authorList>
            <person name="Liu Y.J."/>
            <person name="Jiang P.F."/>
            <person name="Han X.M."/>
            <person name="Li X.Y."/>
            <person name="Wang H.M."/>
            <person name="Wang Y.J."/>
            <person name="Wang X.X."/>
            <person name="Zeng Q.Y."/>
        </authorList>
    </citation>
    <scope>NUCLEOTIDE SEQUENCE [LARGE SCALE GENOMIC DNA]</scope>
    <source>
        <strain evidence="2">cv. PAL-ZL1</strain>
    </source>
</reference>
<evidence type="ECO:0000313" key="1">
    <source>
        <dbReference type="EMBL" id="KAL3611697.1"/>
    </source>
</evidence>
<protein>
    <submittedName>
        <fullName evidence="1">Uncharacterized protein</fullName>
    </submittedName>
</protein>
<evidence type="ECO:0000313" key="2">
    <source>
        <dbReference type="Proteomes" id="UP000309997"/>
    </source>
</evidence>
<gene>
    <name evidence="1" type="ORF">D5086_002717</name>
</gene>
<dbReference type="EMBL" id="RCHU02000001">
    <property type="protein sequence ID" value="KAL3611697.1"/>
    <property type="molecule type" value="Genomic_DNA"/>
</dbReference>
<comment type="caution">
    <text evidence="1">The sequence shown here is derived from an EMBL/GenBank/DDBJ whole genome shotgun (WGS) entry which is preliminary data.</text>
</comment>
<name>A0ACC4D464_POPAL</name>
<accession>A0ACC4D464</accession>
<organism evidence="1 2">
    <name type="scientific">Populus alba</name>
    <name type="common">White poplar</name>
    <dbReference type="NCBI Taxonomy" id="43335"/>
    <lineage>
        <taxon>Eukaryota</taxon>
        <taxon>Viridiplantae</taxon>
        <taxon>Streptophyta</taxon>
        <taxon>Embryophyta</taxon>
        <taxon>Tracheophyta</taxon>
        <taxon>Spermatophyta</taxon>
        <taxon>Magnoliopsida</taxon>
        <taxon>eudicotyledons</taxon>
        <taxon>Gunneridae</taxon>
        <taxon>Pentapetalae</taxon>
        <taxon>rosids</taxon>
        <taxon>fabids</taxon>
        <taxon>Malpighiales</taxon>
        <taxon>Salicaceae</taxon>
        <taxon>Saliceae</taxon>
        <taxon>Populus</taxon>
    </lineage>
</organism>
<proteinExistence type="predicted"/>
<keyword evidence="2" id="KW-1185">Reference proteome</keyword>
<sequence>MGACATKPKVLKEGETPEPVKEEVVVATGGGDEVVDKGVAVEEEEKKVVNVEKDTGAVGADNKVEAEIVDDSSKRRSLSNLFKENEAGKEPAESDKAPAEPEKSETSENDFEIDTTQQSSGIRLRRGGYQLASTFAGSFVSLFLLFSHISIFLFLLGLINTSKPKTSASLPGNSEQRSPSTPMLPCGTGNTEGYPFKNGERQGPSIPMLLAPLLRSLLSSHTLAIHLLLHNFLLPSLLKLCSNRLDMACKIKTWYAILVLLKLVSQLQDCAHAAPQVPCFFIFGDSLADNGNNNHLATDAKANYPPFGIDFLNQTSTGRFTNGRTTVDVIGPAFPTLLNYS</sequence>